<dbReference type="Pfam" id="PF18803">
    <property type="entry name" value="CxC2"/>
    <property type="match status" value="1"/>
</dbReference>
<gene>
    <name evidence="2" type="ORF">FOMPIDRAFT_1091383</name>
</gene>
<dbReference type="AlphaFoldDB" id="S8E308"/>
<evidence type="ECO:0000259" key="1">
    <source>
        <dbReference type="Pfam" id="PF18803"/>
    </source>
</evidence>
<feature type="non-terminal residue" evidence="2">
    <location>
        <position position="378"/>
    </location>
</feature>
<name>S8E308_FOMSC</name>
<evidence type="ECO:0000313" key="2">
    <source>
        <dbReference type="EMBL" id="EPS99172.1"/>
    </source>
</evidence>
<proteinExistence type="predicted"/>
<dbReference type="EMBL" id="KE504159">
    <property type="protein sequence ID" value="EPS99172.1"/>
    <property type="molecule type" value="Genomic_DNA"/>
</dbReference>
<dbReference type="InParanoid" id="S8E308"/>
<feature type="domain" description="CxC2-like cysteine cluster KDZ transposase-associated" evidence="1">
    <location>
        <begin position="79"/>
        <end position="186"/>
    </location>
</feature>
<organism evidence="2 3">
    <name type="scientific">Fomitopsis schrenkii</name>
    <name type="common">Brown rot fungus</name>
    <dbReference type="NCBI Taxonomy" id="2126942"/>
    <lineage>
        <taxon>Eukaryota</taxon>
        <taxon>Fungi</taxon>
        <taxon>Dikarya</taxon>
        <taxon>Basidiomycota</taxon>
        <taxon>Agaricomycotina</taxon>
        <taxon>Agaricomycetes</taxon>
        <taxon>Polyporales</taxon>
        <taxon>Fomitopsis</taxon>
    </lineage>
</organism>
<evidence type="ECO:0000313" key="3">
    <source>
        <dbReference type="Proteomes" id="UP000015241"/>
    </source>
</evidence>
<feature type="non-terminal residue" evidence="2">
    <location>
        <position position="1"/>
    </location>
</feature>
<dbReference type="InterPro" id="IPR040521">
    <property type="entry name" value="KDZ"/>
</dbReference>
<dbReference type="InterPro" id="IPR041457">
    <property type="entry name" value="CxC2_KDZ-assoc"/>
</dbReference>
<protein>
    <recommendedName>
        <fullName evidence="1">CxC2-like cysteine cluster KDZ transposase-associated domain-containing protein</fullName>
    </recommendedName>
</protein>
<reference evidence="2 3" key="1">
    <citation type="journal article" date="2012" name="Science">
        <title>The Paleozoic origin of enzymatic lignin decomposition reconstructed from 31 fungal genomes.</title>
        <authorList>
            <person name="Floudas D."/>
            <person name="Binder M."/>
            <person name="Riley R."/>
            <person name="Barry K."/>
            <person name="Blanchette R.A."/>
            <person name="Henrissat B."/>
            <person name="Martinez A.T."/>
            <person name="Otillar R."/>
            <person name="Spatafora J.W."/>
            <person name="Yadav J.S."/>
            <person name="Aerts A."/>
            <person name="Benoit I."/>
            <person name="Boyd A."/>
            <person name="Carlson A."/>
            <person name="Copeland A."/>
            <person name="Coutinho P.M."/>
            <person name="de Vries R.P."/>
            <person name="Ferreira P."/>
            <person name="Findley K."/>
            <person name="Foster B."/>
            <person name="Gaskell J."/>
            <person name="Glotzer D."/>
            <person name="Gorecki P."/>
            <person name="Heitman J."/>
            <person name="Hesse C."/>
            <person name="Hori C."/>
            <person name="Igarashi K."/>
            <person name="Jurgens J.A."/>
            <person name="Kallen N."/>
            <person name="Kersten P."/>
            <person name="Kohler A."/>
            <person name="Kuees U."/>
            <person name="Kumar T.K.A."/>
            <person name="Kuo A."/>
            <person name="LaButti K."/>
            <person name="Larrondo L.F."/>
            <person name="Lindquist E."/>
            <person name="Ling A."/>
            <person name="Lombard V."/>
            <person name="Lucas S."/>
            <person name="Lundell T."/>
            <person name="Martin R."/>
            <person name="McLaughlin D.J."/>
            <person name="Morgenstern I."/>
            <person name="Morin E."/>
            <person name="Murat C."/>
            <person name="Nagy L.G."/>
            <person name="Nolan M."/>
            <person name="Ohm R.A."/>
            <person name="Patyshakuliyeva A."/>
            <person name="Rokas A."/>
            <person name="Ruiz-Duenas F.J."/>
            <person name="Sabat G."/>
            <person name="Salamov A."/>
            <person name="Samejima M."/>
            <person name="Schmutz J."/>
            <person name="Slot J.C."/>
            <person name="St John F."/>
            <person name="Stenlid J."/>
            <person name="Sun H."/>
            <person name="Sun S."/>
            <person name="Syed K."/>
            <person name="Tsang A."/>
            <person name="Wiebenga A."/>
            <person name="Young D."/>
            <person name="Pisabarro A."/>
            <person name="Eastwood D.C."/>
            <person name="Martin F."/>
            <person name="Cullen D."/>
            <person name="Grigoriev I.V."/>
            <person name="Hibbett D.S."/>
        </authorList>
    </citation>
    <scope>NUCLEOTIDE SEQUENCE</scope>
    <source>
        <strain evidence="3">FP-58527</strain>
    </source>
</reference>
<dbReference type="STRING" id="743788.S8E308"/>
<dbReference type="HOGENOM" id="CLU_003703_12_1_1"/>
<accession>S8E308</accession>
<dbReference type="eggNOG" id="ENOG502S623">
    <property type="taxonomic scope" value="Eukaryota"/>
</dbReference>
<dbReference type="Proteomes" id="UP000015241">
    <property type="component" value="Unassembled WGS sequence"/>
</dbReference>
<dbReference type="Pfam" id="PF18758">
    <property type="entry name" value="KDZ"/>
    <property type="match status" value="1"/>
</dbReference>
<sequence>VLEAWKPRFRDILEDILAAEAPPDKHLQCACGRAATTTRCHECVQGWFQCPDCLVQLHRLLPFHWVEVSNGRCLEKRDLSELGLILYLGHQGLPCTALRMADRPIKYTLTHTNSVHHVYVQECCCQAKHNTVSQLLHMGLFPATLERPESAFTFELLRQWDLHFQTSKKSAYDFFKALHRLMDNTGTRAVKLNVVSRLWQHLTAMKRAGVHHGLMLPNCLTTMTVPCFACPWPGFNMPANWKETPSELAYIHVCELGGDGNHGLQKKMKHDDPEDKSLSEGLGYFIDSETMKGYLESVDVEDPVCSRAPMPRLAPETCSGFKVRRAQRPGKFRNLDVSGVVAVICIHHGCFRPQAIVDLQKGERYGHMDLALSGALRG</sequence>
<keyword evidence="3" id="KW-1185">Reference proteome</keyword>
<dbReference type="OrthoDB" id="3257613at2759"/>